<feature type="region of interest" description="Disordered" evidence="3">
    <location>
        <begin position="117"/>
        <end position="143"/>
    </location>
</feature>
<organism evidence="4 5">
    <name type="scientific">Paragonimus skrjabini miyazakii</name>
    <dbReference type="NCBI Taxonomy" id="59628"/>
    <lineage>
        <taxon>Eukaryota</taxon>
        <taxon>Metazoa</taxon>
        <taxon>Spiralia</taxon>
        <taxon>Lophotrochozoa</taxon>
        <taxon>Platyhelminthes</taxon>
        <taxon>Trematoda</taxon>
        <taxon>Digenea</taxon>
        <taxon>Plagiorchiida</taxon>
        <taxon>Troglotremata</taxon>
        <taxon>Troglotrematidae</taxon>
        <taxon>Paragonimus</taxon>
    </lineage>
</organism>
<evidence type="ECO:0000313" key="4">
    <source>
        <dbReference type="EMBL" id="KAF7247559.1"/>
    </source>
</evidence>
<dbReference type="InterPro" id="IPR050117">
    <property type="entry name" value="MAPK"/>
</dbReference>
<evidence type="ECO:0000256" key="2">
    <source>
        <dbReference type="ARBA" id="ARBA00022840"/>
    </source>
</evidence>
<keyword evidence="2" id="KW-0067">ATP-binding</keyword>
<reference evidence="4" key="1">
    <citation type="submission" date="2019-07" db="EMBL/GenBank/DDBJ databases">
        <title>Annotation for the trematode Paragonimus miyazaki's.</title>
        <authorList>
            <person name="Choi Y.-J."/>
        </authorList>
    </citation>
    <scope>NUCLEOTIDE SEQUENCE</scope>
    <source>
        <strain evidence="4">Japan</strain>
    </source>
</reference>
<dbReference type="InterPro" id="IPR011009">
    <property type="entry name" value="Kinase-like_dom_sf"/>
</dbReference>
<dbReference type="EMBL" id="JTDE01005786">
    <property type="protein sequence ID" value="KAF7247559.1"/>
    <property type="molecule type" value="Genomic_DNA"/>
</dbReference>
<evidence type="ECO:0000256" key="3">
    <source>
        <dbReference type="SAM" id="MobiDB-lite"/>
    </source>
</evidence>
<protein>
    <recommendedName>
        <fullName evidence="6">Protein kinase domain-containing protein</fullName>
    </recommendedName>
</protein>
<accession>A0A8S9YLZ7</accession>
<sequence>MLTGDPLFPGDSDIDQLHHIVRCIGNLNEKYQTIFQRNPLFVGMRIPAVREVVPLERRLPKVTKLTLSFIKNCLRLDANERPTSSALIRSDYFTRDNFSALFLEELKGMIERELETNTPTKQALPASSQPIQPRKLSDANSNVDVSDKLSKVTAIGVGKPVESSPDSLESTQKPLEKVSWHVFSFFPHYIRFPGFPPFSAIFPCLLCLLLYAVDQLTTFCAIV</sequence>
<dbReference type="GO" id="GO:0005524">
    <property type="term" value="F:ATP binding"/>
    <property type="evidence" value="ECO:0007669"/>
    <property type="project" value="UniProtKB-KW"/>
</dbReference>
<keyword evidence="1" id="KW-0547">Nucleotide-binding</keyword>
<gene>
    <name evidence="4" type="ORF">EG68_11052</name>
</gene>
<evidence type="ECO:0008006" key="6">
    <source>
        <dbReference type="Google" id="ProtNLM"/>
    </source>
</evidence>
<proteinExistence type="predicted"/>
<evidence type="ECO:0000256" key="1">
    <source>
        <dbReference type="ARBA" id="ARBA00022741"/>
    </source>
</evidence>
<name>A0A8S9YLZ7_9TREM</name>
<dbReference type="PANTHER" id="PTHR24055">
    <property type="entry name" value="MITOGEN-ACTIVATED PROTEIN KINASE"/>
    <property type="match status" value="1"/>
</dbReference>
<keyword evidence="5" id="KW-1185">Reference proteome</keyword>
<dbReference type="OrthoDB" id="548217at2759"/>
<dbReference type="AlphaFoldDB" id="A0A8S9YLZ7"/>
<dbReference type="Gene3D" id="1.10.510.10">
    <property type="entry name" value="Transferase(Phosphotransferase) domain 1"/>
    <property type="match status" value="1"/>
</dbReference>
<evidence type="ECO:0000313" key="5">
    <source>
        <dbReference type="Proteomes" id="UP000822476"/>
    </source>
</evidence>
<comment type="caution">
    <text evidence="4">The sequence shown here is derived from an EMBL/GenBank/DDBJ whole genome shotgun (WGS) entry which is preliminary data.</text>
</comment>
<dbReference type="Proteomes" id="UP000822476">
    <property type="component" value="Unassembled WGS sequence"/>
</dbReference>
<dbReference type="SUPFAM" id="SSF56112">
    <property type="entry name" value="Protein kinase-like (PK-like)"/>
    <property type="match status" value="1"/>
</dbReference>
<feature type="compositionally biased region" description="Polar residues" evidence="3">
    <location>
        <begin position="117"/>
        <end position="131"/>
    </location>
</feature>